<proteinExistence type="inferred from homology"/>
<dbReference type="GO" id="GO:0003677">
    <property type="term" value="F:DNA binding"/>
    <property type="evidence" value="ECO:0007669"/>
    <property type="project" value="UniProtKB-KW"/>
</dbReference>
<evidence type="ECO:0000256" key="1">
    <source>
        <dbReference type="ARBA" id="ARBA00002190"/>
    </source>
</evidence>
<evidence type="ECO:0000256" key="3">
    <source>
        <dbReference type="ARBA" id="ARBA00022578"/>
    </source>
</evidence>
<organism evidence="6 7">
    <name type="scientific">Pseudoponticoccus marisrubri</name>
    <dbReference type="NCBI Taxonomy" id="1685382"/>
    <lineage>
        <taxon>Bacteria</taxon>
        <taxon>Pseudomonadati</taxon>
        <taxon>Pseudomonadota</taxon>
        <taxon>Alphaproteobacteria</taxon>
        <taxon>Rhodobacterales</taxon>
        <taxon>Roseobacteraceae</taxon>
        <taxon>Pseudoponticoccus</taxon>
    </lineage>
</organism>
<comment type="caution">
    <text evidence="6">The sequence shown here is derived from an EMBL/GenBank/DDBJ whole genome shotgun (WGS) entry which is preliminary data.</text>
</comment>
<accession>A0A0W7WJF3</accession>
<evidence type="ECO:0000256" key="5">
    <source>
        <dbReference type="ARBA" id="ARBA00023172"/>
    </source>
</evidence>
<dbReference type="EMBL" id="LPXO01000005">
    <property type="protein sequence ID" value="KUF10748.1"/>
    <property type="molecule type" value="Genomic_DNA"/>
</dbReference>
<dbReference type="GO" id="GO:0006313">
    <property type="term" value="P:DNA transposition"/>
    <property type="evidence" value="ECO:0007669"/>
    <property type="project" value="InterPro"/>
</dbReference>
<gene>
    <name evidence="6" type="ORF">AVJ23_09900</name>
</gene>
<evidence type="ECO:0000256" key="4">
    <source>
        <dbReference type="ARBA" id="ARBA00023125"/>
    </source>
</evidence>
<sequence length="96" mass="10629">MCTFIATALAQTDHAAAKAQWRLVAYQMRPKPSKLATLKDSAEEDVLACMTFPARHRAKVQSTTPFERPNGEISQRTGLVVIFLKKASIRRLAGQS</sequence>
<dbReference type="InterPro" id="IPR001207">
    <property type="entry name" value="Transposase_mutator"/>
</dbReference>
<dbReference type="GO" id="GO:0004803">
    <property type="term" value="F:transposase activity"/>
    <property type="evidence" value="ECO:0007669"/>
    <property type="project" value="InterPro"/>
</dbReference>
<evidence type="ECO:0000313" key="6">
    <source>
        <dbReference type="EMBL" id="KUF10748.1"/>
    </source>
</evidence>
<comment type="similarity">
    <text evidence="2">Belongs to the transposase mutator family.</text>
</comment>
<reference evidence="6 7" key="1">
    <citation type="submission" date="2015-12" db="EMBL/GenBank/DDBJ databases">
        <authorList>
            <person name="Shamseldin A."/>
            <person name="Moawad H."/>
            <person name="Abd El-Rahim W.M."/>
            <person name="Sadowsky M.J."/>
        </authorList>
    </citation>
    <scope>NUCLEOTIDE SEQUENCE [LARGE SCALE GENOMIC DNA]</scope>
    <source>
        <strain evidence="6 7">SJ5A-1</strain>
    </source>
</reference>
<keyword evidence="5" id="KW-0233">DNA recombination</keyword>
<name>A0A0W7WJF3_9RHOB</name>
<comment type="function">
    <text evidence="1">Required for the transposition of the insertion element.</text>
</comment>
<evidence type="ECO:0000256" key="2">
    <source>
        <dbReference type="ARBA" id="ARBA00010961"/>
    </source>
</evidence>
<protein>
    <submittedName>
        <fullName evidence="6">Uncharacterized protein</fullName>
    </submittedName>
</protein>
<dbReference type="Pfam" id="PF00872">
    <property type="entry name" value="Transposase_mut"/>
    <property type="match status" value="1"/>
</dbReference>
<dbReference type="AlphaFoldDB" id="A0A0W7WJF3"/>
<keyword evidence="7" id="KW-1185">Reference proteome</keyword>
<dbReference type="Proteomes" id="UP000054396">
    <property type="component" value="Unassembled WGS sequence"/>
</dbReference>
<evidence type="ECO:0000313" key="7">
    <source>
        <dbReference type="Proteomes" id="UP000054396"/>
    </source>
</evidence>
<keyword evidence="4" id="KW-0238">DNA-binding</keyword>
<keyword evidence="3" id="KW-0815">Transposition</keyword>